<evidence type="ECO:0000313" key="1">
    <source>
        <dbReference type="EMBL" id="CAB4692575.1"/>
    </source>
</evidence>
<dbReference type="EMBL" id="CAEZXS010000041">
    <property type="protein sequence ID" value="CAB4692575.1"/>
    <property type="molecule type" value="Genomic_DNA"/>
</dbReference>
<protein>
    <submittedName>
        <fullName evidence="1">Unannotated protein</fullName>
    </submittedName>
</protein>
<accession>A0A6J6P7V6</accession>
<dbReference type="AlphaFoldDB" id="A0A6J6P7V6"/>
<reference evidence="1" key="1">
    <citation type="submission" date="2020-05" db="EMBL/GenBank/DDBJ databases">
        <authorList>
            <person name="Chiriac C."/>
            <person name="Salcher M."/>
            <person name="Ghai R."/>
            <person name="Kavagutti S V."/>
        </authorList>
    </citation>
    <scope>NUCLEOTIDE SEQUENCE</scope>
</reference>
<organism evidence="1">
    <name type="scientific">freshwater metagenome</name>
    <dbReference type="NCBI Taxonomy" id="449393"/>
    <lineage>
        <taxon>unclassified sequences</taxon>
        <taxon>metagenomes</taxon>
        <taxon>ecological metagenomes</taxon>
    </lineage>
</organism>
<sequence>MLELLLLRNQAALVIGPTVASVLEHEVSQPTQDTIRRVDCDPYFFTYLSLVTALL</sequence>
<name>A0A6J6P7V6_9ZZZZ</name>
<proteinExistence type="predicted"/>
<gene>
    <name evidence="1" type="ORF">UFOPK2582_00506</name>
</gene>